<evidence type="ECO:0000313" key="4">
    <source>
        <dbReference type="Proteomes" id="UP001333110"/>
    </source>
</evidence>
<dbReference type="Pfam" id="PF00078">
    <property type="entry name" value="RVT_1"/>
    <property type="match status" value="1"/>
</dbReference>
<dbReference type="Proteomes" id="UP001333110">
    <property type="component" value="Unassembled WGS sequence"/>
</dbReference>
<evidence type="ECO:0000313" key="3">
    <source>
        <dbReference type="EMBL" id="KAK4832922.1"/>
    </source>
</evidence>
<comment type="caution">
    <text evidence="3">The sequence shown here is derived from an EMBL/GenBank/DDBJ whole genome shotgun (WGS) entry which is preliminary data.</text>
</comment>
<dbReference type="InterPro" id="IPR000477">
    <property type="entry name" value="RT_dom"/>
</dbReference>
<keyword evidence="4" id="KW-1185">Reference proteome</keyword>
<dbReference type="InterPro" id="IPR043502">
    <property type="entry name" value="DNA/RNA_pol_sf"/>
</dbReference>
<evidence type="ECO:0000256" key="1">
    <source>
        <dbReference type="SAM" id="MobiDB-lite"/>
    </source>
</evidence>
<dbReference type="PANTHER" id="PTHR33332">
    <property type="entry name" value="REVERSE TRANSCRIPTASE DOMAIN-CONTAINING PROTEIN"/>
    <property type="match status" value="1"/>
</dbReference>
<organism evidence="3 4">
    <name type="scientific">Mycteria americana</name>
    <name type="common">Wood stork</name>
    <dbReference type="NCBI Taxonomy" id="33587"/>
    <lineage>
        <taxon>Eukaryota</taxon>
        <taxon>Metazoa</taxon>
        <taxon>Chordata</taxon>
        <taxon>Craniata</taxon>
        <taxon>Vertebrata</taxon>
        <taxon>Euteleostomi</taxon>
        <taxon>Archelosauria</taxon>
        <taxon>Archosauria</taxon>
        <taxon>Dinosauria</taxon>
        <taxon>Saurischia</taxon>
        <taxon>Theropoda</taxon>
        <taxon>Coelurosauria</taxon>
        <taxon>Aves</taxon>
        <taxon>Neognathae</taxon>
        <taxon>Neoaves</taxon>
        <taxon>Aequornithes</taxon>
        <taxon>Ciconiiformes</taxon>
        <taxon>Ciconiidae</taxon>
        <taxon>Mycteria</taxon>
    </lineage>
</organism>
<reference evidence="3 4" key="1">
    <citation type="journal article" date="2023" name="J. Hered.">
        <title>Chromosome-level genome of the wood stork (Mycteria americana) provides insight into avian chromosome evolution.</title>
        <authorList>
            <person name="Flamio R. Jr."/>
            <person name="Ramstad K.M."/>
        </authorList>
    </citation>
    <scope>NUCLEOTIDE SEQUENCE [LARGE SCALE GENOMIC DNA]</scope>
    <source>
        <strain evidence="3">JAX WOST 10</strain>
    </source>
</reference>
<dbReference type="CDD" id="cd01650">
    <property type="entry name" value="RT_nLTR_like"/>
    <property type="match status" value="1"/>
</dbReference>
<name>A0AAN7SAR1_MYCAM</name>
<sequence length="406" mass="45127">MVPLLCPVQRKKVGAAGSALLAKRSSISRSAHPPVVLLPWISRRGKKGVYDLWKKGEATQEDYKDVVRLCREKIRRARAQIELNLATAVKDNKKCFYQCISNKRGAKENLHPLLDAGGNIVTKDEETAEVLNAFFASVFNSKTSCSPGTQPPELEDRDGSRMKPPLWPDGIHPRVLRELAESWLTGEVPADWKLANVMPTYKKGQKEDPGNYRTVSLTSVPGKVMEQIIWSAITQHVQDNQVIRPSHHGFMKGRSCLTNLISFCDKGKAVDVVYLDFSKAFDTISHSILLEKLAAHGLDGRTLLWVKNWLDGGAQRVVVNGVQSSWRPVTSGVPQGSALGPVLFHIFINGLDEGIECTLSKFADHTKLGGSVDLLEGRKALQYFLLYCYSSISCYIEGRKDLDRLD</sequence>
<accession>A0AAN7SAR1</accession>
<dbReference type="EMBL" id="JAUNZN010000001">
    <property type="protein sequence ID" value="KAK4832922.1"/>
    <property type="molecule type" value="Genomic_DNA"/>
</dbReference>
<feature type="region of interest" description="Disordered" evidence="1">
    <location>
        <begin position="143"/>
        <end position="166"/>
    </location>
</feature>
<proteinExistence type="predicted"/>
<feature type="domain" description="Reverse transcriptase" evidence="2">
    <location>
        <begin position="181"/>
        <end position="406"/>
    </location>
</feature>
<dbReference type="AlphaFoldDB" id="A0AAN7SAR1"/>
<dbReference type="SUPFAM" id="SSF56672">
    <property type="entry name" value="DNA/RNA polymerases"/>
    <property type="match status" value="1"/>
</dbReference>
<protein>
    <recommendedName>
        <fullName evidence="2">Reverse transcriptase domain-containing protein</fullName>
    </recommendedName>
</protein>
<evidence type="ECO:0000259" key="2">
    <source>
        <dbReference type="PROSITE" id="PS50878"/>
    </source>
</evidence>
<dbReference type="PROSITE" id="PS50878">
    <property type="entry name" value="RT_POL"/>
    <property type="match status" value="1"/>
</dbReference>
<gene>
    <name evidence="3" type="ORF">QYF61_026565</name>
</gene>